<dbReference type="Proteomes" id="UP000002011">
    <property type="component" value="Chromosome"/>
</dbReference>
<dbReference type="AlphaFoldDB" id="C6VS35"/>
<dbReference type="HOGENOM" id="CLU_784663_0_0_10"/>
<dbReference type="OrthoDB" id="644207at2"/>
<evidence type="ECO:0000256" key="1">
    <source>
        <dbReference type="SAM" id="SignalP"/>
    </source>
</evidence>
<dbReference type="eggNOG" id="COG5295">
    <property type="taxonomic scope" value="Bacteria"/>
</dbReference>
<gene>
    <name evidence="2" type="ordered locus">Dfer_3345</name>
</gene>
<dbReference type="EMBL" id="CP001619">
    <property type="protein sequence ID" value="ACT94556.1"/>
    <property type="molecule type" value="Genomic_DNA"/>
</dbReference>
<reference evidence="2 3" key="1">
    <citation type="journal article" date="2009" name="Stand. Genomic Sci.">
        <title>Complete genome sequence of Dyadobacter fermentans type strain (NS114).</title>
        <authorList>
            <person name="Lang E."/>
            <person name="Lapidus A."/>
            <person name="Chertkov O."/>
            <person name="Brettin T."/>
            <person name="Detter J.C."/>
            <person name="Han C."/>
            <person name="Copeland A."/>
            <person name="Glavina Del Rio T."/>
            <person name="Nolan M."/>
            <person name="Chen F."/>
            <person name="Lucas S."/>
            <person name="Tice H."/>
            <person name="Cheng J.F."/>
            <person name="Land M."/>
            <person name="Hauser L."/>
            <person name="Chang Y.J."/>
            <person name="Jeffries C.D."/>
            <person name="Kopitz M."/>
            <person name="Bruce D."/>
            <person name="Goodwin L."/>
            <person name="Pitluck S."/>
            <person name="Ovchinnikova G."/>
            <person name="Pati A."/>
            <person name="Ivanova N."/>
            <person name="Mavrommatis K."/>
            <person name="Chen A."/>
            <person name="Palaniappan K."/>
            <person name="Chain P."/>
            <person name="Bristow J."/>
            <person name="Eisen J.A."/>
            <person name="Markowitz V."/>
            <person name="Hugenholtz P."/>
            <person name="Goker M."/>
            <person name="Rohde M."/>
            <person name="Kyrpides N.C."/>
            <person name="Klenk H.P."/>
        </authorList>
    </citation>
    <scope>NUCLEOTIDE SEQUENCE [LARGE SCALE GENOMIC DNA]</scope>
    <source>
        <strain evidence="3">ATCC 700827 / DSM 18053 / CIP 107007 / KCTC 52180 / NS114</strain>
    </source>
</reference>
<feature type="chain" id="PRO_5002971816" evidence="1">
    <location>
        <begin position="21"/>
        <end position="353"/>
    </location>
</feature>
<dbReference type="InterPro" id="IPR011049">
    <property type="entry name" value="Serralysin-like_metalloprot_C"/>
</dbReference>
<evidence type="ECO:0000313" key="3">
    <source>
        <dbReference type="Proteomes" id="UP000002011"/>
    </source>
</evidence>
<dbReference type="RefSeq" id="WP_015812800.1">
    <property type="nucleotide sequence ID" value="NC_013037.1"/>
</dbReference>
<protein>
    <submittedName>
        <fullName evidence="2">Uncharacterized protein</fullName>
    </submittedName>
</protein>
<dbReference type="Gene3D" id="2.150.10.10">
    <property type="entry name" value="Serralysin-like metalloprotease, C-terminal"/>
    <property type="match status" value="1"/>
</dbReference>
<organism evidence="2 3">
    <name type="scientific">Dyadobacter fermentans (strain ATCC 700827 / DSM 18053 / CIP 107007 / KCTC 52180 / NS114)</name>
    <dbReference type="NCBI Taxonomy" id="471854"/>
    <lineage>
        <taxon>Bacteria</taxon>
        <taxon>Pseudomonadati</taxon>
        <taxon>Bacteroidota</taxon>
        <taxon>Cytophagia</taxon>
        <taxon>Cytophagales</taxon>
        <taxon>Spirosomataceae</taxon>
        <taxon>Dyadobacter</taxon>
    </lineage>
</organism>
<keyword evidence="1" id="KW-0732">Signal</keyword>
<feature type="signal peptide" evidence="1">
    <location>
        <begin position="1"/>
        <end position="20"/>
    </location>
</feature>
<accession>C6VS35</accession>
<evidence type="ECO:0000313" key="2">
    <source>
        <dbReference type="EMBL" id="ACT94556.1"/>
    </source>
</evidence>
<dbReference type="KEGG" id="dfe:Dfer_3345"/>
<sequence length="353" mass="36744">MRFIFIIGLSWLCTLHAALAQSPQKFSFQGVARDQTGKVLTGGSSVEGVSFMIRKGAIDGPVEYKEIHSNVLIMDGGIFNLQIGAGNQVLTGDMKIIDWGSDKYYLQIQFTLGDGQTHDLGAVQLLSVPYAMHSTVAESWRQNAPIVQHGTYGSGPSLGGIGDGPRLVWYPKKAALLAGRSLESLWSDNNIGNGSIALGSYTLALGEASAAIGNGTVAKASGALSVGAFNDNTDNPVPDASGIAPTDRIFQVGNGAGPQNPSNALTVLRNGNVGIGNGVLAPSLPLEVSGRIKIQHSGTSTAGIHLNNSSNNAGGFMGMITDEKVGFYIGNKWRFQVTGTGFVGIGANVVNPT</sequence>
<name>C6VS35_DYAFD</name>
<dbReference type="STRING" id="471854.Dfer_3345"/>
<proteinExistence type="predicted"/>
<keyword evidence="3" id="KW-1185">Reference proteome</keyword>